<dbReference type="InterPro" id="IPR000792">
    <property type="entry name" value="Tscrpt_reg_LuxR_C"/>
</dbReference>
<dbReference type="RefSeq" id="WP_270041047.1">
    <property type="nucleotide sequence ID" value="NZ_JAPDOD010000014.1"/>
</dbReference>
<keyword evidence="5" id="KW-1185">Reference proteome</keyword>
<dbReference type="SUPFAM" id="SSF48452">
    <property type="entry name" value="TPR-like"/>
    <property type="match status" value="2"/>
</dbReference>
<comment type="caution">
    <text evidence="4">The sequence shown here is derived from an EMBL/GenBank/DDBJ whole genome shotgun (WGS) entry which is preliminary data.</text>
</comment>
<dbReference type="InterPro" id="IPR041664">
    <property type="entry name" value="AAA_16"/>
</dbReference>
<dbReference type="PROSITE" id="PS50043">
    <property type="entry name" value="HTH_LUXR_2"/>
    <property type="match status" value="1"/>
</dbReference>
<name>A0A9X3MSJ7_9ACTN</name>
<dbReference type="Proteomes" id="UP001149140">
    <property type="component" value="Unassembled WGS sequence"/>
</dbReference>
<keyword evidence="2" id="KW-0067">ATP-binding</keyword>
<dbReference type="GO" id="GO:0003677">
    <property type="term" value="F:DNA binding"/>
    <property type="evidence" value="ECO:0007669"/>
    <property type="project" value="InterPro"/>
</dbReference>
<reference evidence="4" key="1">
    <citation type="submission" date="2022-10" db="EMBL/GenBank/DDBJ databases">
        <title>The WGS of Solirubrobacter ginsenosidimutans DSM 21036.</title>
        <authorList>
            <person name="Jiang Z."/>
        </authorList>
    </citation>
    <scope>NUCLEOTIDE SEQUENCE</scope>
    <source>
        <strain evidence="4">DSM 21036</strain>
    </source>
</reference>
<dbReference type="Gene3D" id="3.40.50.300">
    <property type="entry name" value="P-loop containing nucleotide triphosphate hydrolases"/>
    <property type="match status" value="1"/>
</dbReference>
<dbReference type="GO" id="GO:0005737">
    <property type="term" value="C:cytoplasm"/>
    <property type="evidence" value="ECO:0007669"/>
    <property type="project" value="TreeGrafter"/>
</dbReference>
<gene>
    <name evidence="4" type="ORF">OM076_16265</name>
</gene>
<dbReference type="GO" id="GO:0005524">
    <property type="term" value="F:ATP binding"/>
    <property type="evidence" value="ECO:0007669"/>
    <property type="project" value="UniProtKB-KW"/>
</dbReference>
<evidence type="ECO:0000256" key="1">
    <source>
        <dbReference type="ARBA" id="ARBA00022741"/>
    </source>
</evidence>
<evidence type="ECO:0000313" key="5">
    <source>
        <dbReference type="Proteomes" id="UP001149140"/>
    </source>
</evidence>
<dbReference type="InterPro" id="IPR036388">
    <property type="entry name" value="WH-like_DNA-bd_sf"/>
</dbReference>
<evidence type="ECO:0000313" key="4">
    <source>
        <dbReference type="EMBL" id="MDA0161829.1"/>
    </source>
</evidence>
<dbReference type="GO" id="GO:0004016">
    <property type="term" value="F:adenylate cyclase activity"/>
    <property type="evidence" value="ECO:0007669"/>
    <property type="project" value="TreeGrafter"/>
</dbReference>
<dbReference type="Gene3D" id="1.10.10.10">
    <property type="entry name" value="Winged helix-like DNA-binding domain superfamily/Winged helix DNA-binding domain"/>
    <property type="match status" value="1"/>
</dbReference>
<dbReference type="CDD" id="cd06170">
    <property type="entry name" value="LuxR_C_like"/>
    <property type="match status" value="1"/>
</dbReference>
<proteinExistence type="predicted"/>
<feature type="domain" description="HTH luxR-type" evidence="3">
    <location>
        <begin position="794"/>
        <end position="856"/>
    </location>
</feature>
<dbReference type="SUPFAM" id="SSF52540">
    <property type="entry name" value="P-loop containing nucleoside triphosphate hydrolases"/>
    <property type="match status" value="1"/>
</dbReference>
<dbReference type="SUPFAM" id="SSF46894">
    <property type="entry name" value="C-terminal effector domain of the bipartite response regulators"/>
    <property type="match status" value="1"/>
</dbReference>
<dbReference type="InterPro" id="IPR027417">
    <property type="entry name" value="P-loop_NTPase"/>
</dbReference>
<dbReference type="PANTHER" id="PTHR16305:SF35">
    <property type="entry name" value="TRANSCRIPTIONAL ACTIVATOR DOMAIN"/>
    <property type="match status" value="1"/>
</dbReference>
<evidence type="ECO:0000256" key="2">
    <source>
        <dbReference type="ARBA" id="ARBA00022840"/>
    </source>
</evidence>
<dbReference type="EMBL" id="JAPDOD010000014">
    <property type="protein sequence ID" value="MDA0161829.1"/>
    <property type="molecule type" value="Genomic_DNA"/>
</dbReference>
<organism evidence="4 5">
    <name type="scientific">Solirubrobacter ginsenosidimutans</name>
    <dbReference type="NCBI Taxonomy" id="490573"/>
    <lineage>
        <taxon>Bacteria</taxon>
        <taxon>Bacillati</taxon>
        <taxon>Actinomycetota</taxon>
        <taxon>Thermoleophilia</taxon>
        <taxon>Solirubrobacterales</taxon>
        <taxon>Solirubrobacteraceae</taxon>
        <taxon>Solirubrobacter</taxon>
    </lineage>
</organism>
<evidence type="ECO:0000259" key="3">
    <source>
        <dbReference type="PROSITE" id="PS50043"/>
    </source>
</evidence>
<dbReference type="InterPro" id="IPR011990">
    <property type="entry name" value="TPR-like_helical_dom_sf"/>
</dbReference>
<dbReference type="PROSITE" id="PS00622">
    <property type="entry name" value="HTH_LUXR_1"/>
    <property type="match status" value="1"/>
</dbReference>
<keyword evidence="1" id="KW-0547">Nucleotide-binding</keyword>
<dbReference type="Pfam" id="PF00196">
    <property type="entry name" value="GerE"/>
    <property type="match status" value="1"/>
</dbReference>
<dbReference type="PRINTS" id="PR00038">
    <property type="entry name" value="HTHLUXR"/>
</dbReference>
<dbReference type="SMART" id="SM00421">
    <property type="entry name" value="HTH_LUXR"/>
    <property type="match status" value="1"/>
</dbReference>
<dbReference type="Pfam" id="PF13191">
    <property type="entry name" value="AAA_16"/>
    <property type="match status" value="1"/>
</dbReference>
<sequence length="856" mass="91943">MPSRLLERDAPLSALLAALAEAETGRGSTALVSGEAGIGKTSLVREFAGRVGSRARLLQAACDDLVTPRTLGPLHDAAAGTDGPLAAALAQEGQVFTALLDELGESPPTVLIVEDAHWADDATLDVLGYAARRLESRGALLVLTVRDEAIDANHPLHRLLGMLTSVPLRRLELLPLSRDAVQRLANGTGRNPDTVHALTRGNPFFVAEALAAPPDEVPVSVKDAVLARVRLLSPECRDALDRLSVLPSTIPTDLASALGALDPLEEAELAGLIELRPDGLGFRHELARRAIEQSLPALRRRLLNADVVAALQTRGGADRGRLLHHAAEARDVETLLAEGPDAAREAARAGSHRQALAHFEAVVPHADKLPLRDRAAFLNDYGWELYNAHHFPESVEASRAAEELYREVGDPLALGLCLVRLSRHLFMTGATDAAEEAAQRAVVTLLGVGDDAALAYATLYLGGILAQSRPREAREVLERADALALRSQRPELAALCLNYLAIVRVEAGQPDGLQTMRNSIALAQAGSHHEATARGYCNLAELLLRMGRLDELERCVREGLEFTRERGFWSHGYNLDVHRCLLLLRRGDWAGAEAGLRHLFELNDDPGMLFAYSAPWLGRLLARRGDPSAGPLLADAWEQAQRSRLILGRAYAGIARAEWAWLTGDLDAARQVASVLLPATMNPGAAPFRGEVARYLVRAGVDIEAFGDPSADLPPGYAAGLRGDWRAAADAWLAVGDPYESALELMDGDAEACEEAIRTLEGLGATVPARFARERLRALGAPVPPRLRGPRAATRANPAGLTARQVAVLDLVREGLTNAEIADRLVLSVRTVDHHVAAILQKLGVSSRREAAARQL</sequence>
<protein>
    <submittedName>
        <fullName evidence="4">AAA family ATPase</fullName>
    </submittedName>
</protein>
<dbReference type="Gene3D" id="1.25.40.10">
    <property type="entry name" value="Tetratricopeptide repeat domain"/>
    <property type="match status" value="1"/>
</dbReference>
<dbReference type="InterPro" id="IPR016032">
    <property type="entry name" value="Sig_transdc_resp-reg_C-effctor"/>
</dbReference>
<dbReference type="AlphaFoldDB" id="A0A9X3MSJ7"/>
<dbReference type="GO" id="GO:0006355">
    <property type="term" value="P:regulation of DNA-templated transcription"/>
    <property type="evidence" value="ECO:0007669"/>
    <property type="project" value="InterPro"/>
</dbReference>
<dbReference type="PANTHER" id="PTHR16305">
    <property type="entry name" value="TESTICULAR SOLUBLE ADENYLYL CYCLASE"/>
    <property type="match status" value="1"/>
</dbReference>
<accession>A0A9X3MSJ7</accession>